<dbReference type="AlphaFoldDB" id="A0A7J6R5C8"/>
<protein>
    <submittedName>
        <fullName evidence="2">Uncharacterized protein</fullName>
    </submittedName>
</protein>
<gene>
    <name evidence="2" type="ORF">FOZ62_006566</name>
    <name evidence="1" type="ORF">FOZ63_029196</name>
</gene>
<dbReference type="EMBL" id="JABANM010024687">
    <property type="protein sequence ID" value="KAF4715817.1"/>
    <property type="molecule type" value="Genomic_DNA"/>
</dbReference>
<sequence>MSFSALLDHDQGAVRTQLFVEDKSQSSGSRDYIFDRRPFPRSPWVIEDMKFEGDGNEKEAAWQMLNETGLLLFGHLSPKTMEVLKVHTPENGDLITPGCLYVMDAIFNDPPPGYKQYAGSSEWITKFYEDKAPMIKKMLKMMEQAPQERKQ</sequence>
<proteinExistence type="predicted"/>
<evidence type="ECO:0000313" key="1">
    <source>
        <dbReference type="EMBL" id="KAF4705869.1"/>
    </source>
</evidence>
<reference evidence="3 4" key="1">
    <citation type="submission" date="2020-04" db="EMBL/GenBank/DDBJ databases">
        <title>Perkinsus olseni comparative genomics.</title>
        <authorList>
            <person name="Bogema D.R."/>
        </authorList>
    </citation>
    <scope>NUCLEOTIDE SEQUENCE [LARGE SCALE GENOMIC DNA]</scope>
    <source>
        <strain evidence="2">ATCC PRA-205</strain>
        <strain evidence="1 3">ATCC PRA-207</strain>
    </source>
</reference>
<evidence type="ECO:0000313" key="3">
    <source>
        <dbReference type="Proteomes" id="UP000553632"/>
    </source>
</evidence>
<accession>A0A7J6R5C8</accession>
<dbReference type="Proteomes" id="UP000574390">
    <property type="component" value="Unassembled WGS sequence"/>
</dbReference>
<name>A0A7J6R5C8_PEROL</name>
<comment type="caution">
    <text evidence="2">The sequence shown here is derived from an EMBL/GenBank/DDBJ whole genome shotgun (WGS) entry which is preliminary data.</text>
</comment>
<dbReference type="EMBL" id="JABANO010033993">
    <property type="protein sequence ID" value="KAF4705869.1"/>
    <property type="molecule type" value="Genomic_DNA"/>
</dbReference>
<evidence type="ECO:0000313" key="4">
    <source>
        <dbReference type="Proteomes" id="UP000574390"/>
    </source>
</evidence>
<evidence type="ECO:0000313" key="2">
    <source>
        <dbReference type="EMBL" id="KAF4715817.1"/>
    </source>
</evidence>
<organism evidence="2 4">
    <name type="scientific">Perkinsus olseni</name>
    <name type="common">Perkinsus atlanticus</name>
    <dbReference type="NCBI Taxonomy" id="32597"/>
    <lineage>
        <taxon>Eukaryota</taxon>
        <taxon>Sar</taxon>
        <taxon>Alveolata</taxon>
        <taxon>Perkinsozoa</taxon>
        <taxon>Perkinsea</taxon>
        <taxon>Perkinsida</taxon>
        <taxon>Perkinsidae</taxon>
        <taxon>Perkinsus</taxon>
    </lineage>
</organism>
<dbReference type="Proteomes" id="UP000553632">
    <property type="component" value="Unassembled WGS sequence"/>
</dbReference>
<keyword evidence="3" id="KW-1185">Reference proteome</keyword>